<comment type="similarity">
    <text evidence="2">Belongs to the acyl-CoA dehydrogenase family.</text>
</comment>
<dbReference type="InterPro" id="IPR041726">
    <property type="entry name" value="ACAD10_11_N"/>
</dbReference>
<evidence type="ECO:0000256" key="4">
    <source>
        <dbReference type="ARBA" id="ARBA00022827"/>
    </source>
</evidence>
<evidence type="ECO:0000259" key="8">
    <source>
        <dbReference type="Pfam" id="PF01636"/>
    </source>
</evidence>
<accession>A0A2G8L8D6</accession>
<dbReference type="InterPro" id="IPR011009">
    <property type="entry name" value="Kinase-like_dom_sf"/>
</dbReference>
<dbReference type="Gene3D" id="3.90.1200.10">
    <property type="match status" value="1"/>
</dbReference>
<feature type="domain" description="Aminoglycoside phosphotransferase" evidence="8">
    <location>
        <begin position="305"/>
        <end position="521"/>
    </location>
</feature>
<dbReference type="NCBIfam" id="TIGR02247">
    <property type="entry name" value="HAD-1A3-hyp"/>
    <property type="match status" value="1"/>
</dbReference>
<dbReference type="Gene3D" id="1.10.540.10">
    <property type="entry name" value="Acyl-CoA dehydrogenase/oxidase, N-terminal domain"/>
    <property type="match status" value="1"/>
</dbReference>
<feature type="domain" description="Acyl-CoA oxidase/dehydrogenase middle" evidence="9">
    <location>
        <begin position="810"/>
        <end position="902"/>
    </location>
</feature>
<keyword evidence="11" id="KW-1185">Reference proteome</keyword>
<dbReference type="SUPFAM" id="SSF47203">
    <property type="entry name" value="Acyl-CoA dehydrogenase C-terminal domain-like"/>
    <property type="match status" value="1"/>
</dbReference>
<dbReference type="InterPro" id="IPR011945">
    <property type="entry name" value="HAD-SF_ppase_IA/epoxid_hydro_N"/>
</dbReference>
<dbReference type="Gene3D" id="3.40.50.1000">
    <property type="entry name" value="HAD superfamily/HAD-like"/>
    <property type="match status" value="1"/>
</dbReference>
<dbReference type="InterPro" id="IPR009100">
    <property type="entry name" value="AcylCoA_DH/oxidase_NM_dom_sf"/>
</dbReference>
<evidence type="ECO:0000256" key="5">
    <source>
        <dbReference type="ARBA" id="ARBA00022990"/>
    </source>
</evidence>
<comment type="cofactor">
    <cofactor evidence="1">
        <name>FAD</name>
        <dbReference type="ChEBI" id="CHEBI:57692"/>
    </cofactor>
</comment>
<evidence type="ECO:0000256" key="6">
    <source>
        <dbReference type="ARBA" id="ARBA00023002"/>
    </source>
</evidence>
<dbReference type="SUPFAM" id="SSF56645">
    <property type="entry name" value="Acyl-CoA dehydrogenase NM domain-like"/>
    <property type="match status" value="1"/>
</dbReference>
<gene>
    <name evidence="10" type="ORF">BSL78_06545</name>
</gene>
<dbReference type="AlphaFoldDB" id="A0A2G8L8D6"/>
<keyword evidence="3" id="KW-0285">Flavoprotein</keyword>
<dbReference type="InterPro" id="IPR037069">
    <property type="entry name" value="AcylCoA_DH/ox_N_sf"/>
</dbReference>
<dbReference type="Gene3D" id="1.20.140.10">
    <property type="entry name" value="Butyryl-CoA Dehydrogenase, subunit A, domain 3"/>
    <property type="match status" value="1"/>
</dbReference>
<keyword evidence="6" id="KW-0560">Oxidoreductase</keyword>
<dbReference type="InterPro" id="IPR009075">
    <property type="entry name" value="AcylCo_DH/oxidase_C"/>
</dbReference>
<dbReference type="InterPro" id="IPR052898">
    <property type="entry name" value="ACAD10-like"/>
</dbReference>
<dbReference type="Pfam" id="PF00441">
    <property type="entry name" value="Acyl-CoA_dh_1"/>
    <property type="match status" value="1"/>
</dbReference>
<protein>
    <submittedName>
        <fullName evidence="10">Putative acyl-CoA dehydrogenase family member 10-like</fullName>
    </submittedName>
</protein>
<dbReference type="InterPro" id="IPR036412">
    <property type="entry name" value="HAD-like_sf"/>
</dbReference>
<dbReference type="SFLD" id="SFLDG01129">
    <property type="entry name" value="C1.5:_HAD__Beta-PGM__Phosphata"/>
    <property type="match status" value="1"/>
</dbReference>
<dbReference type="SFLD" id="SFLDS00003">
    <property type="entry name" value="Haloacid_Dehalogenase"/>
    <property type="match status" value="1"/>
</dbReference>
<name>A0A2G8L8D6_STIJA</name>
<dbReference type="Pfam" id="PF02770">
    <property type="entry name" value="Acyl-CoA_dh_M"/>
    <property type="match status" value="1"/>
</dbReference>
<dbReference type="SUPFAM" id="SSF56112">
    <property type="entry name" value="Protein kinase-like (PK-like)"/>
    <property type="match status" value="1"/>
</dbReference>
<proteinExistence type="inferred from homology"/>
<dbReference type="InterPro" id="IPR023214">
    <property type="entry name" value="HAD_sf"/>
</dbReference>
<dbReference type="CDD" id="cd05154">
    <property type="entry name" value="ACAD10_11_N-like"/>
    <property type="match status" value="1"/>
</dbReference>
<evidence type="ECO:0000259" key="9">
    <source>
        <dbReference type="Pfam" id="PF02770"/>
    </source>
</evidence>
<dbReference type="CDD" id="cd02603">
    <property type="entry name" value="HAD_sEH-N_like"/>
    <property type="match status" value="1"/>
</dbReference>
<dbReference type="Gene3D" id="3.30.200.20">
    <property type="entry name" value="Phosphorylase Kinase, domain 1"/>
    <property type="match status" value="1"/>
</dbReference>
<dbReference type="NCBIfam" id="TIGR01509">
    <property type="entry name" value="HAD-SF-IA-v3"/>
    <property type="match status" value="1"/>
</dbReference>
<dbReference type="InterPro" id="IPR006091">
    <property type="entry name" value="Acyl-CoA_Oxase/DH_mid-dom"/>
</dbReference>
<dbReference type="GO" id="GO:0050660">
    <property type="term" value="F:flavin adenine dinucleotide binding"/>
    <property type="evidence" value="ECO:0007669"/>
    <property type="project" value="InterPro"/>
</dbReference>
<sequence>MSRLCQAGVRTSGKAHAWLSYAERNTKCTLPILAWHVSKSGVHPMQRRNFHISMSQYRTKAVIFDMGGVIIPKPFPVFDEFEKKLGVPSRTIRDVSIAKGPDSAFLKLERGELTAEEFEEEFSKECSEKLGYPVSMVGLLAYFEEKTNSCLPEMIDAIHCIRAEGIKTALLTNNWKKAGQREAMLPVDRQLFDVVVESCVVGIRKPTAAIYNMCLDQLGVKPEESIFLDDLAVNIKGAEKLGIGTIQVSDMKEALNDLSSKLNIKLEGFKPGTSAVRKGMEISEESLKDYLGGIGINSSDGKMNIRQFKHGQSNPTYFVGYGGKEMVLRKKPPGKLLPSAHMVEREYQVMKALGDHGVPVPNLLALSEDNSVIGTPFFVMDYVPGRVIKDPTLPGMTKEERGAIYDATLDVLCRIHDADVQKAGLEGYGKQGNYVARQIGRWSKQYEASKTHDMPAMNKLMEWLPTQVPKTDETTVVHGDFRVDNMIFHPTEPKVLAVLDWELSTLGDPLADLAYCCMPYFLPPNPQMKGFHNVDVTELGIPTMEGFIQSYFEKRGLPPVDNLDFYISFSFFRLAAIAQGVYKRALQGQASSASAKLVGQLAEGLAELSWTIGSKGSHTAFVTVNHSKNGPISGKRSYSTFSTTGGGQKRFHSTSTVGQMAYDVKGLSERAQQIHKEVKEFMNEYIYPVERELNEHYASKDKWTIHPIFEQLKTKAKENGLWNLFLPIESDPEMRYGAGLTNIEYAHICELMGRSRYAPEVFNCSAPDTGNMEVLVRYGNQGPAGHVVETVAGGENKILLWNDRTGGWVASSDATNIRSEIRRDGDDYVLNGRKWWTSGALHPHCKLCIFMGKTDTTEKTHKQQSMILVPMETTGVQILRHLTVYGYDDAPEGHGEVLFDNVRVPASNILLGPGRGFEIAQGRLGPGRIHHCMRLIGMAERALDTMKHRVTERVAFGKLLAEQGTIQADIANSRIEIEQARLLTLKTAHMMDTVGNKVAAPEIAMIKVIAPNMALNVIDRAMQAHGGAGVSADVPLASFYAWARCLRLADGPDEVHRRSIARTELKKLTAKK</sequence>
<dbReference type="EMBL" id="MRZV01000172">
    <property type="protein sequence ID" value="PIK56528.1"/>
    <property type="molecule type" value="Genomic_DNA"/>
</dbReference>
<dbReference type="GO" id="GO:0016627">
    <property type="term" value="F:oxidoreductase activity, acting on the CH-CH group of donors"/>
    <property type="evidence" value="ECO:0007669"/>
    <property type="project" value="InterPro"/>
</dbReference>
<evidence type="ECO:0000259" key="7">
    <source>
        <dbReference type="Pfam" id="PF00441"/>
    </source>
</evidence>
<dbReference type="Gene3D" id="2.40.110.10">
    <property type="entry name" value="Butyryl-CoA Dehydrogenase, subunit A, domain 2"/>
    <property type="match status" value="1"/>
</dbReference>
<dbReference type="Pfam" id="PF01636">
    <property type="entry name" value="APH"/>
    <property type="match status" value="1"/>
</dbReference>
<dbReference type="OrthoDB" id="434771at2759"/>
<reference evidence="10 11" key="1">
    <citation type="journal article" date="2017" name="PLoS Biol.">
        <title>The sea cucumber genome provides insights into morphological evolution and visceral regeneration.</title>
        <authorList>
            <person name="Zhang X."/>
            <person name="Sun L."/>
            <person name="Yuan J."/>
            <person name="Sun Y."/>
            <person name="Gao Y."/>
            <person name="Zhang L."/>
            <person name="Li S."/>
            <person name="Dai H."/>
            <person name="Hamel J.F."/>
            <person name="Liu C."/>
            <person name="Yu Y."/>
            <person name="Liu S."/>
            <person name="Lin W."/>
            <person name="Guo K."/>
            <person name="Jin S."/>
            <person name="Xu P."/>
            <person name="Storey K.B."/>
            <person name="Huan P."/>
            <person name="Zhang T."/>
            <person name="Zhou Y."/>
            <person name="Zhang J."/>
            <person name="Lin C."/>
            <person name="Li X."/>
            <person name="Xing L."/>
            <person name="Huo D."/>
            <person name="Sun M."/>
            <person name="Wang L."/>
            <person name="Mercier A."/>
            <person name="Li F."/>
            <person name="Yang H."/>
            <person name="Xiang J."/>
        </authorList>
    </citation>
    <scope>NUCLEOTIDE SEQUENCE [LARGE SCALE GENOMIC DNA]</scope>
    <source>
        <strain evidence="10">Shaxun</strain>
        <tissue evidence="10">Muscle</tissue>
    </source>
</reference>
<dbReference type="PRINTS" id="PR00413">
    <property type="entry name" value="HADHALOGNASE"/>
</dbReference>
<dbReference type="PANTHER" id="PTHR47829">
    <property type="entry name" value="HYDROLASE, PUTATIVE (AFU_ORTHOLOGUE AFUA_1G12880)-RELATED"/>
    <property type="match status" value="1"/>
</dbReference>
<keyword evidence="5" id="KW-0007">Acetylation</keyword>
<dbReference type="InterPro" id="IPR023198">
    <property type="entry name" value="PGP-like_dom2"/>
</dbReference>
<dbReference type="Gene3D" id="1.10.150.240">
    <property type="entry name" value="Putative phosphatase, domain 2"/>
    <property type="match status" value="1"/>
</dbReference>
<evidence type="ECO:0000256" key="1">
    <source>
        <dbReference type="ARBA" id="ARBA00001974"/>
    </source>
</evidence>
<evidence type="ECO:0000256" key="2">
    <source>
        <dbReference type="ARBA" id="ARBA00009347"/>
    </source>
</evidence>
<dbReference type="FunFam" id="2.40.110.10:FF:000002">
    <property type="entry name" value="Acyl-CoA dehydrogenase fadE12"/>
    <property type="match status" value="1"/>
</dbReference>
<comment type="caution">
    <text evidence="10">The sequence shown here is derived from an EMBL/GenBank/DDBJ whole genome shotgun (WGS) entry which is preliminary data.</text>
</comment>
<evidence type="ECO:0000313" key="10">
    <source>
        <dbReference type="EMBL" id="PIK56528.1"/>
    </source>
</evidence>
<dbReference type="STRING" id="307972.A0A2G8L8D6"/>
<dbReference type="InterPro" id="IPR036250">
    <property type="entry name" value="AcylCo_DH-like_C"/>
</dbReference>
<evidence type="ECO:0000313" key="11">
    <source>
        <dbReference type="Proteomes" id="UP000230750"/>
    </source>
</evidence>
<dbReference type="Proteomes" id="UP000230750">
    <property type="component" value="Unassembled WGS sequence"/>
</dbReference>
<evidence type="ECO:0000256" key="3">
    <source>
        <dbReference type="ARBA" id="ARBA00022630"/>
    </source>
</evidence>
<dbReference type="InterPro" id="IPR002575">
    <property type="entry name" value="Aminoglycoside_PTrfase"/>
</dbReference>
<feature type="domain" description="Acyl-CoA dehydrogenase/oxidase C-terminal" evidence="7">
    <location>
        <begin position="914"/>
        <end position="1063"/>
    </location>
</feature>
<dbReference type="InterPro" id="IPR006439">
    <property type="entry name" value="HAD-SF_hydro_IA"/>
</dbReference>
<dbReference type="FunFam" id="1.20.140.10:FF:000018">
    <property type="entry name" value="Acyl-CoA dehydrogenase family member 10"/>
    <property type="match status" value="1"/>
</dbReference>
<organism evidence="10 11">
    <name type="scientific">Stichopus japonicus</name>
    <name type="common">Sea cucumber</name>
    <dbReference type="NCBI Taxonomy" id="307972"/>
    <lineage>
        <taxon>Eukaryota</taxon>
        <taxon>Metazoa</taxon>
        <taxon>Echinodermata</taxon>
        <taxon>Eleutherozoa</taxon>
        <taxon>Echinozoa</taxon>
        <taxon>Holothuroidea</taxon>
        <taxon>Aspidochirotacea</taxon>
        <taxon>Aspidochirotida</taxon>
        <taxon>Stichopodidae</taxon>
        <taxon>Apostichopus</taxon>
    </lineage>
</organism>
<dbReference type="InterPro" id="IPR046373">
    <property type="entry name" value="Acyl-CoA_Oxase/DH_mid-dom_sf"/>
</dbReference>
<dbReference type="Pfam" id="PF00702">
    <property type="entry name" value="Hydrolase"/>
    <property type="match status" value="1"/>
</dbReference>
<dbReference type="PANTHER" id="PTHR47829:SF3">
    <property type="entry name" value="AMINOGLYCOSIDE PHOSPHOTRANSFERASE DOMAIN-CONTAINING PROTEIN"/>
    <property type="match status" value="1"/>
</dbReference>
<keyword evidence="4" id="KW-0274">FAD</keyword>
<dbReference type="SUPFAM" id="SSF56784">
    <property type="entry name" value="HAD-like"/>
    <property type="match status" value="1"/>
</dbReference>